<organism evidence="1 2">
    <name type="scientific">Brevibacillus nitrificans</name>
    <dbReference type="NCBI Taxonomy" id="651560"/>
    <lineage>
        <taxon>Bacteria</taxon>
        <taxon>Bacillati</taxon>
        <taxon>Bacillota</taxon>
        <taxon>Bacilli</taxon>
        <taxon>Bacillales</taxon>
        <taxon>Paenibacillaceae</taxon>
        <taxon>Brevibacillus</taxon>
    </lineage>
</organism>
<dbReference type="NCBIfam" id="NF033675">
    <property type="entry name" value="NTTRR-F1"/>
    <property type="match status" value="1"/>
</dbReference>
<dbReference type="EMBL" id="RHHU01000003">
    <property type="protein sequence ID" value="RNB88199.1"/>
    <property type="molecule type" value="Genomic_DNA"/>
</dbReference>
<dbReference type="Proteomes" id="UP000269573">
    <property type="component" value="Unassembled WGS sequence"/>
</dbReference>
<proteinExistence type="predicted"/>
<dbReference type="Gene3D" id="2.60.120.260">
    <property type="entry name" value="Galactose-binding domain-like"/>
    <property type="match status" value="1"/>
</dbReference>
<evidence type="ECO:0000313" key="2">
    <source>
        <dbReference type="Proteomes" id="UP000269573"/>
    </source>
</evidence>
<protein>
    <submittedName>
        <fullName evidence="1">NTTRR-F1 domain</fullName>
    </submittedName>
</protein>
<reference evidence="1 2" key="1">
    <citation type="submission" date="2018-10" db="EMBL/GenBank/DDBJ databases">
        <title>Phylogenomics of Brevibacillus.</title>
        <authorList>
            <person name="Dunlap C."/>
        </authorList>
    </citation>
    <scope>NUCLEOTIDE SEQUENCE [LARGE SCALE GENOMIC DNA]</scope>
    <source>
        <strain evidence="1 2">JCM 15774</strain>
    </source>
</reference>
<dbReference type="AlphaFoldDB" id="A0A3M8DKP0"/>
<keyword evidence="2" id="KW-1185">Reference proteome</keyword>
<sequence>MNLIGNPGFETGTFASWMTYNAAINRSYVQTGFFSAELAGGMTNAYIQQVVPIAPNASYQFVISLAKSSSLRAPMMSIFLLFLDASQKTVALGFALSMRTLNQPESQTGAWKTIVESTTIAPASAAYALVFIHKVPQDQSSPVLVDDIGLYSLGRGGK</sequence>
<dbReference type="RefSeq" id="WP_122922334.1">
    <property type="nucleotide sequence ID" value="NZ_RHHU01000003.1"/>
</dbReference>
<name>A0A3M8DKP0_9BACL</name>
<evidence type="ECO:0000313" key="1">
    <source>
        <dbReference type="EMBL" id="RNB88199.1"/>
    </source>
</evidence>
<comment type="caution">
    <text evidence="1">The sequence shown here is derived from an EMBL/GenBank/DDBJ whole genome shotgun (WGS) entry which is preliminary data.</text>
</comment>
<gene>
    <name evidence="1" type="ORF">EDM59_03440</name>
</gene>
<accession>A0A3M8DKP0</accession>